<feature type="non-terminal residue" evidence="4">
    <location>
        <position position="1"/>
    </location>
</feature>
<comment type="caution">
    <text evidence="4">The sequence shown here is derived from an EMBL/GenBank/DDBJ whole genome shotgun (WGS) entry which is preliminary data.</text>
</comment>
<dbReference type="InterPro" id="IPR008271">
    <property type="entry name" value="Ser/Thr_kinase_AS"/>
</dbReference>
<dbReference type="AlphaFoldDB" id="A0A3M7P236"/>
<dbReference type="SMART" id="SM00220">
    <property type="entry name" value="S_TKc"/>
    <property type="match status" value="1"/>
</dbReference>
<dbReference type="Gene3D" id="1.10.510.10">
    <property type="entry name" value="Transferase(Phosphotransferase) domain 1"/>
    <property type="match status" value="1"/>
</dbReference>
<protein>
    <submittedName>
        <fullName evidence="4">Calcium calmodulin-dependent kinase kinase 1</fullName>
    </submittedName>
</protein>
<reference evidence="4 5" key="1">
    <citation type="journal article" date="2018" name="Sci. Rep.">
        <title>Genomic signatures of local adaptation to the degree of environmental predictability in rotifers.</title>
        <authorList>
            <person name="Franch-Gras L."/>
            <person name="Hahn C."/>
            <person name="Garcia-Roger E.M."/>
            <person name="Carmona M.J."/>
            <person name="Serra M."/>
            <person name="Gomez A."/>
        </authorList>
    </citation>
    <scope>NUCLEOTIDE SEQUENCE [LARGE SCALE GENOMIC DNA]</scope>
    <source>
        <strain evidence="4">HYR1</strain>
    </source>
</reference>
<dbReference type="Pfam" id="PF00069">
    <property type="entry name" value="Pkinase"/>
    <property type="match status" value="1"/>
</dbReference>
<dbReference type="GO" id="GO:0005524">
    <property type="term" value="F:ATP binding"/>
    <property type="evidence" value="ECO:0007669"/>
    <property type="project" value="UniProtKB-KW"/>
</dbReference>
<dbReference type="InterPro" id="IPR000719">
    <property type="entry name" value="Prot_kinase_dom"/>
</dbReference>
<dbReference type="PROSITE" id="PS00108">
    <property type="entry name" value="PROTEIN_KINASE_ST"/>
    <property type="match status" value="1"/>
</dbReference>
<organism evidence="4 5">
    <name type="scientific">Brachionus plicatilis</name>
    <name type="common">Marine rotifer</name>
    <name type="synonym">Brachionus muelleri</name>
    <dbReference type="NCBI Taxonomy" id="10195"/>
    <lineage>
        <taxon>Eukaryota</taxon>
        <taxon>Metazoa</taxon>
        <taxon>Spiralia</taxon>
        <taxon>Gnathifera</taxon>
        <taxon>Rotifera</taxon>
        <taxon>Eurotatoria</taxon>
        <taxon>Monogononta</taxon>
        <taxon>Pseudotrocha</taxon>
        <taxon>Ploima</taxon>
        <taxon>Brachionidae</taxon>
        <taxon>Brachionus</taxon>
    </lineage>
</organism>
<dbReference type="OrthoDB" id="68483at2759"/>
<feature type="domain" description="Protein kinase" evidence="3">
    <location>
        <begin position="1"/>
        <end position="234"/>
    </location>
</feature>
<dbReference type="PANTHER" id="PTHR24346">
    <property type="entry name" value="MAP/MICROTUBULE AFFINITY-REGULATING KINASE"/>
    <property type="match status" value="1"/>
</dbReference>
<proteinExistence type="predicted"/>
<keyword evidence="4" id="KW-0418">Kinase</keyword>
<keyword evidence="4" id="KW-0808">Transferase</keyword>
<dbReference type="InterPro" id="IPR011009">
    <property type="entry name" value="Kinase-like_dom_sf"/>
</dbReference>
<evidence type="ECO:0000313" key="4">
    <source>
        <dbReference type="EMBL" id="RMZ93141.1"/>
    </source>
</evidence>
<dbReference type="PROSITE" id="PS50011">
    <property type="entry name" value="PROTEIN_KINASE_DOM"/>
    <property type="match status" value="1"/>
</dbReference>
<dbReference type="STRING" id="10195.A0A3M7P236"/>
<dbReference type="GO" id="GO:0005737">
    <property type="term" value="C:cytoplasm"/>
    <property type="evidence" value="ECO:0007669"/>
    <property type="project" value="TreeGrafter"/>
</dbReference>
<gene>
    <name evidence="4" type="ORF">BpHYR1_032364</name>
</gene>
<name>A0A3M7P236_BRAPC</name>
<dbReference type="PANTHER" id="PTHR24346:SF77">
    <property type="entry name" value="SERINE THREONINE PROTEIN KINASE"/>
    <property type="match status" value="1"/>
</dbReference>
<dbReference type="EMBL" id="REGN01014043">
    <property type="protein sequence ID" value="RMZ93141.1"/>
    <property type="molecule type" value="Genomic_DNA"/>
</dbReference>
<keyword evidence="1" id="KW-0547">Nucleotide-binding</keyword>
<dbReference type="GO" id="GO:0005516">
    <property type="term" value="F:calmodulin binding"/>
    <property type="evidence" value="ECO:0007669"/>
    <property type="project" value="TreeGrafter"/>
</dbReference>
<sequence>RAPIRQQSTSSSEFNQPLQRVYREIAILKKLDHPNVVKLIEVLDDPNQDNLCLVFELVEKGNVLDIPCDIPLSEEDAWKYFRDLVLGVEYLHYQKIIHRDIKPSNLLLGDDGHIKIADFGVSNEFDGDDALISNSLGTPAFLPPEAITENSISWLGKPLDIWAMGITLYTFVFGICPFQDENIASLRSKILIKNVVFPEEIKISFLLKDLILRLLNKDPTKRLTIDKIKNHKWVNRNGTIPLLSDLETSQPITVTEDEVKNSIRTLSKLDTLILIKSMIKNRSFGNPYKERSTNGSGFN</sequence>
<keyword evidence="5" id="KW-1185">Reference proteome</keyword>
<evidence type="ECO:0000256" key="2">
    <source>
        <dbReference type="ARBA" id="ARBA00022840"/>
    </source>
</evidence>
<accession>A0A3M7P236</accession>
<evidence type="ECO:0000313" key="5">
    <source>
        <dbReference type="Proteomes" id="UP000276133"/>
    </source>
</evidence>
<dbReference type="SUPFAM" id="SSF56112">
    <property type="entry name" value="Protein kinase-like (PK-like)"/>
    <property type="match status" value="1"/>
</dbReference>
<dbReference type="GO" id="GO:0004683">
    <property type="term" value="F:calcium/calmodulin-dependent protein kinase activity"/>
    <property type="evidence" value="ECO:0007669"/>
    <property type="project" value="TreeGrafter"/>
</dbReference>
<evidence type="ECO:0000259" key="3">
    <source>
        <dbReference type="PROSITE" id="PS50011"/>
    </source>
</evidence>
<dbReference type="Proteomes" id="UP000276133">
    <property type="component" value="Unassembled WGS sequence"/>
</dbReference>
<evidence type="ECO:0000256" key="1">
    <source>
        <dbReference type="ARBA" id="ARBA00022741"/>
    </source>
</evidence>
<dbReference type="GO" id="GO:0035556">
    <property type="term" value="P:intracellular signal transduction"/>
    <property type="evidence" value="ECO:0007669"/>
    <property type="project" value="TreeGrafter"/>
</dbReference>
<keyword evidence="2" id="KW-0067">ATP-binding</keyword>
<dbReference type="FunFam" id="1.10.510.10:FF:000571">
    <property type="entry name" value="Maternal embryonic leucine zipper kinase"/>
    <property type="match status" value="1"/>
</dbReference>